<feature type="domain" description="Transposase IS4-like" evidence="1">
    <location>
        <begin position="220"/>
        <end position="526"/>
    </location>
</feature>
<sequence length="605" mass="69116">MPTYWVAGLADDVENAGHVPALYDATQGRQDARPWRLVRSVRRGRKVIQETVAQLGELDAEGRARATSLAREICGRAAERSQGALFDDGSTAEAIKVRLDAVRLERSRSFGSVWLGRQLWQALRLDELFEALLPRGRESVAWADVISILVIGRLCEPSSELHVAEQWYRTSALEDLLGVAPQQLYEERLYRALDRLLPHKEAIEAHLVKRFGELFDLDYDLLLYDVTSTYFEGVADPAIAKRGYSRDHRPDCVQVNIALVVTRDGMPLGYEIFPGNTTDVTTVEQIVSGMEARFGKANRVWVMDRGMVSRENVAWLKETGRRYVIGTPKAELKRWAKQIEERTDWRHIRDDVEVKLCRSPDGDETFVLCRSASRVEKERAMHDRFKARIDTALASLERRIEKSKKPLDRGLIERQIGRLLERNSRAAGGFTISITDDAAHASGIRMSRAYRADWTDWARLSEGLYILRTNVTQWSDEELWTTYIQLTEAEAAFRVQKSDLAIRPIWHHKEGRIKAHILVCFLAYALWKTLQQWQSRAGLGHCPRTILTEFARIHAADIVLPLAHSSKRELRIRCVVRPERAQTILLERLGLSLPQRLKAPPTTQM</sequence>
<dbReference type="PANTHER" id="PTHR34614:SF2">
    <property type="entry name" value="TRANSPOSASE IS4-LIKE DOMAIN-CONTAINING PROTEIN"/>
    <property type="match status" value="1"/>
</dbReference>
<dbReference type="InterPro" id="IPR047654">
    <property type="entry name" value="IS1634_transpos"/>
</dbReference>
<evidence type="ECO:0000259" key="1">
    <source>
        <dbReference type="Pfam" id="PF01609"/>
    </source>
</evidence>
<name>A0A9D7E6W2_9PROT</name>
<dbReference type="GO" id="GO:0006313">
    <property type="term" value="P:DNA transposition"/>
    <property type="evidence" value="ECO:0007669"/>
    <property type="project" value="InterPro"/>
</dbReference>
<dbReference type="AlphaFoldDB" id="A0A9D7E6W2"/>
<gene>
    <name evidence="2" type="ORF">IPH26_04630</name>
</gene>
<dbReference type="NCBIfam" id="NF033559">
    <property type="entry name" value="transpos_IS1634"/>
    <property type="match status" value="1"/>
</dbReference>
<evidence type="ECO:0000313" key="3">
    <source>
        <dbReference type="Proteomes" id="UP000807785"/>
    </source>
</evidence>
<accession>A0A9D7E6W2</accession>
<dbReference type="SUPFAM" id="SSF53098">
    <property type="entry name" value="Ribonuclease H-like"/>
    <property type="match status" value="1"/>
</dbReference>
<dbReference type="Pfam" id="PF01609">
    <property type="entry name" value="DDE_Tnp_1"/>
    <property type="match status" value="1"/>
</dbReference>
<dbReference type="InterPro" id="IPR002559">
    <property type="entry name" value="Transposase_11"/>
</dbReference>
<dbReference type="Proteomes" id="UP000807785">
    <property type="component" value="Unassembled WGS sequence"/>
</dbReference>
<proteinExistence type="predicted"/>
<dbReference type="GO" id="GO:0003677">
    <property type="term" value="F:DNA binding"/>
    <property type="evidence" value="ECO:0007669"/>
    <property type="project" value="InterPro"/>
</dbReference>
<dbReference type="GO" id="GO:0004803">
    <property type="term" value="F:transposase activity"/>
    <property type="evidence" value="ECO:0007669"/>
    <property type="project" value="InterPro"/>
</dbReference>
<dbReference type="InterPro" id="IPR012337">
    <property type="entry name" value="RNaseH-like_sf"/>
</dbReference>
<dbReference type="EMBL" id="JADJEV010000002">
    <property type="protein sequence ID" value="MBK6972257.1"/>
    <property type="molecule type" value="Genomic_DNA"/>
</dbReference>
<organism evidence="2 3">
    <name type="scientific">Candidatus Methylophosphatis roskildensis</name>
    <dbReference type="NCBI Taxonomy" id="2899263"/>
    <lineage>
        <taxon>Bacteria</taxon>
        <taxon>Pseudomonadati</taxon>
        <taxon>Pseudomonadota</taxon>
        <taxon>Betaproteobacteria</taxon>
        <taxon>Nitrosomonadales</taxon>
        <taxon>Sterolibacteriaceae</taxon>
        <taxon>Candidatus Methylophosphatis</taxon>
    </lineage>
</organism>
<comment type="caution">
    <text evidence="2">The sequence shown here is derived from an EMBL/GenBank/DDBJ whole genome shotgun (WGS) entry which is preliminary data.</text>
</comment>
<evidence type="ECO:0000313" key="2">
    <source>
        <dbReference type="EMBL" id="MBK6972257.1"/>
    </source>
</evidence>
<protein>
    <submittedName>
        <fullName evidence="2">IS1634 family transposase</fullName>
    </submittedName>
</protein>
<reference evidence="2" key="1">
    <citation type="submission" date="2020-10" db="EMBL/GenBank/DDBJ databases">
        <title>Connecting structure to function with the recovery of over 1000 high-quality activated sludge metagenome-assembled genomes encoding full-length rRNA genes using long-read sequencing.</title>
        <authorList>
            <person name="Singleton C.M."/>
            <person name="Petriglieri F."/>
            <person name="Kristensen J.M."/>
            <person name="Kirkegaard R.H."/>
            <person name="Michaelsen T.Y."/>
            <person name="Andersen M.H."/>
            <person name="Karst S.M."/>
            <person name="Dueholm M.S."/>
            <person name="Nielsen P.H."/>
            <person name="Albertsen M."/>
        </authorList>
    </citation>
    <scope>NUCLEOTIDE SEQUENCE</scope>
    <source>
        <strain evidence="2">Bjer_18-Q3-R1-45_BAT3C.347</strain>
    </source>
</reference>
<dbReference type="PANTHER" id="PTHR34614">
    <property type="match status" value="1"/>
</dbReference>